<accession>A0A8T0YQ12</accession>
<proteinExistence type="predicted"/>
<organism evidence="1 5">
    <name type="scientific">Phytophthora cactorum</name>
    <dbReference type="NCBI Taxonomy" id="29920"/>
    <lineage>
        <taxon>Eukaryota</taxon>
        <taxon>Sar</taxon>
        <taxon>Stramenopiles</taxon>
        <taxon>Oomycota</taxon>
        <taxon>Peronosporomycetes</taxon>
        <taxon>Peronosporales</taxon>
        <taxon>Peronosporaceae</taxon>
        <taxon>Phytophthora</taxon>
    </lineage>
</organism>
<evidence type="ECO:0000313" key="4">
    <source>
        <dbReference type="EMBL" id="KAG2970574.1"/>
    </source>
</evidence>
<dbReference type="EMBL" id="RCMK01000956">
    <property type="protein sequence ID" value="KAG2906531.1"/>
    <property type="molecule type" value="Genomic_DNA"/>
</dbReference>
<dbReference type="AlphaFoldDB" id="A0A8T0YQ12"/>
<comment type="caution">
    <text evidence="1">The sequence shown here is derived from an EMBL/GenBank/DDBJ whole genome shotgun (WGS) entry which is preliminary data.</text>
</comment>
<dbReference type="Proteomes" id="UP000735874">
    <property type="component" value="Unassembled WGS sequence"/>
</dbReference>
<evidence type="ECO:0000313" key="1">
    <source>
        <dbReference type="EMBL" id="KAG2841858.1"/>
    </source>
</evidence>
<evidence type="ECO:0000313" key="3">
    <source>
        <dbReference type="EMBL" id="KAG2906531.1"/>
    </source>
</evidence>
<dbReference type="Proteomes" id="UP000736787">
    <property type="component" value="Unassembled WGS sequence"/>
</dbReference>
<protein>
    <submittedName>
        <fullName evidence="1">Uncharacterized protein</fullName>
    </submittedName>
</protein>
<evidence type="ECO:0000313" key="2">
    <source>
        <dbReference type="EMBL" id="KAG2888722.1"/>
    </source>
</evidence>
<name>A0A8T0YQ12_9STRA</name>
<reference evidence="1" key="1">
    <citation type="submission" date="2018-10" db="EMBL/GenBank/DDBJ databases">
        <title>Effector identification in a new, highly contiguous assembly of the strawberry crown rot pathogen Phytophthora cactorum.</title>
        <authorList>
            <person name="Armitage A.D."/>
            <person name="Nellist C.F."/>
            <person name="Bates H."/>
            <person name="Vickerstaff R.J."/>
            <person name="Harrison R.J."/>
        </authorList>
    </citation>
    <scope>NUCLEOTIDE SEQUENCE</scope>
    <source>
        <strain evidence="1">15-7</strain>
        <strain evidence="2">4032</strain>
        <strain evidence="3">4040</strain>
        <strain evidence="4">P415</strain>
    </source>
</reference>
<evidence type="ECO:0000313" key="5">
    <source>
        <dbReference type="Proteomes" id="UP000735874"/>
    </source>
</evidence>
<gene>
    <name evidence="1" type="ORF">PC113_g18943</name>
    <name evidence="2" type="ORF">PC115_g19951</name>
    <name evidence="3" type="ORF">PC117_g20485</name>
    <name evidence="4" type="ORF">PC118_g16783</name>
</gene>
<sequence>MIHAGKQLLTPPEDDTAFPYCDVGYQDKPFYIHNNKYFSGPLQNAISYFGP</sequence>
<dbReference type="EMBL" id="RCMI01001198">
    <property type="protein sequence ID" value="KAG2888722.1"/>
    <property type="molecule type" value="Genomic_DNA"/>
</dbReference>
<dbReference type="Proteomes" id="UP000697107">
    <property type="component" value="Unassembled WGS sequence"/>
</dbReference>
<dbReference type="EMBL" id="RCMG01000929">
    <property type="protein sequence ID" value="KAG2841858.1"/>
    <property type="molecule type" value="Genomic_DNA"/>
</dbReference>
<dbReference type="EMBL" id="RCML01000716">
    <property type="protein sequence ID" value="KAG2970574.1"/>
    <property type="molecule type" value="Genomic_DNA"/>
</dbReference>
<dbReference type="Proteomes" id="UP000774804">
    <property type="component" value="Unassembled WGS sequence"/>
</dbReference>